<sequence length="141" mass="15108">MVYTIKFHFIALTDLTFPLQVVQQGYFQMDVQDSNLSSNHIDPKGQGRYLKRGKAHTRVTPVMPIDVPGTLNDSRCDNSNTEAGVLVAIAGHGPTPSKGGRSILGRVTRPTPLLYPPGNPASLSGGFSSANSWCSPVGVEE</sequence>
<dbReference type="Proteomes" id="UP000499080">
    <property type="component" value="Unassembled WGS sequence"/>
</dbReference>
<dbReference type="AlphaFoldDB" id="A0A4Y2DNZ5"/>
<proteinExistence type="predicted"/>
<accession>A0A4Y2DNZ5</accession>
<gene>
    <name evidence="1" type="ORF">AVEN_252282_1</name>
</gene>
<dbReference type="EMBL" id="BGPR01000405">
    <property type="protein sequence ID" value="GBM18500.1"/>
    <property type="molecule type" value="Genomic_DNA"/>
</dbReference>
<evidence type="ECO:0000313" key="2">
    <source>
        <dbReference type="Proteomes" id="UP000499080"/>
    </source>
</evidence>
<evidence type="ECO:0000313" key="1">
    <source>
        <dbReference type="EMBL" id="GBM18500.1"/>
    </source>
</evidence>
<reference evidence="1 2" key="1">
    <citation type="journal article" date="2019" name="Sci. Rep.">
        <title>Orb-weaving spider Araneus ventricosus genome elucidates the spidroin gene catalogue.</title>
        <authorList>
            <person name="Kono N."/>
            <person name="Nakamura H."/>
            <person name="Ohtoshi R."/>
            <person name="Moran D.A.P."/>
            <person name="Shinohara A."/>
            <person name="Yoshida Y."/>
            <person name="Fujiwara M."/>
            <person name="Mori M."/>
            <person name="Tomita M."/>
            <person name="Arakawa K."/>
        </authorList>
    </citation>
    <scope>NUCLEOTIDE SEQUENCE [LARGE SCALE GENOMIC DNA]</scope>
</reference>
<protein>
    <submittedName>
        <fullName evidence="1">Uncharacterized protein</fullName>
    </submittedName>
</protein>
<comment type="caution">
    <text evidence="1">The sequence shown here is derived from an EMBL/GenBank/DDBJ whole genome shotgun (WGS) entry which is preliminary data.</text>
</comment>
<name>A0A4Y2DNZ5_ARAVE</name>
<keyword evidence="2" id="KW-1185">Reference proteome</keyword>
<organism evidence="1 2">
    <name type="scientific">Araneus ventricosus</name>
    <name type="common">Orbweaver spider</name>
    <name type="synonym">Epeira ventricosa</name>
    <dbReference type="NCBI Taxonomy" id="182803"/>
    <lineage>
        <taxon>Eukaryota</taxon>
        <taxon>Metazoa</taxon>
        <taxon>Ecdysozoa</taxon>
        <taxon>Arthropoda</taxon>
        <taxon>Chelicerata</taxon>
        <taxon>Arachnida</taxon>
        <taxon>Araneae</taxon>
        <taxon>Araneomorphae</taxon>
        <taxon>Entelegynae</taxon>
        <taxon>Araneoidea</taxon>
        <taxon>Araneidae</taxon>
        <taxon>Araneus</taxon>
    </lineage>
</organism>